<keyword evidence="2" id="KW-1185">Reference proteome</keyword>
<comment type="caution">
    <text evidence="1">The sequence shown here is derived from an EMBL/GenBank/DDBJ whole genome shotgun (WGS) entry which is preliminary data.</text>
</comment>
<sequence length="84" mass="10113">MVKSPFIDPRILENQNHQYDKQSESIGAPIWQKRGRYKRFPTMIIRGSRDAPYNILLFTKCWDNETNKRPSMTQKFSTIEFFRI</sequence>
<name>A0ABN7V900_GIGMA</name>
<gene>
    <name evidence="1" type="ORF">GMARGA_LOCUS15182</name>
</gene>
<evidence type="ECO:0000313" key="1">
    <source>
        <dbReference type="EMBL" id="CAG8739076.1"/>
    </source>
</evidence>
<evidence type="ECO:0000313" key="2">
    <source>
        <dbReference type="Proteomes" id="UP000789901"/>
    </source>
</evidence>
<reference evidence="1 2" key="1">
    <citation type="submission" date="2021-06" db="EMBL/GenBank/DDBJ databases">
        <authorList>
            <person name="Kallberg Y."/>
            <person name="Tangrot J."/>
            <person name="Rosling A."/>
        </authorList>
    </citation>
    <scope>NUCLEOTIDE SEQUENCE [LARGE SCALE GENOMIC DNA]</scope>
    <source>
        <strain evidence="1 2">120-4 pot B 10/14</strain>
    </source>
</reference>
<dbReference type="EMBL" id="CAJVQB010010351">
    <property type="protein sequence ID" value="CAG8739076.1"/>
    <property type="molecule type" value="Genomic_DNA"/>
</dbReference>
<organism evidence="1 2">
    <name type="scientific">Gigaspora margarita</name>
    <dbReference type="NCBI Taxonomy" id="4874"/>
    <lineage>
        <taxon>Eukaryota</taxon>
        <taxon>Fungi</taxon>
        <taxon>Fungi incertae sedis</taxon>
        <taxon>Mucoromycota</taxon>
        <taxon>Glomeromycotina</taxon>
        <taxon>Glomeromycetes</taxon>
        <taxon>Diversisporales</taxon>
        <taxon>Gigasporaceae</taxon>
        <taxon>Gigaspora</taxon>
    </lineage>
</organism>
<dbReference type="Proteomes" id="UP000789901">
    <property type="component" value="Unassembled WGS sequence"/>
</dbReference>
<accession>A0ABN7V900</accession>
<protein>
    <submittedName>
        <fullName evidence="1">40827_t:CDS:1</fullName>
    </submittedName>
</protein>
<proteinExistence type="predicted"/>